<evidence type="ECO:0000313" key="3">
    <source>
        <dbReference type="Proteomes" id="UP000222531"/>
    </source>
</evidence>
<accession>A0A2G1XJT8</accession>
<feature type="region of interest" description="Disordered" evidence="1">
    <location>
        <begin position="1"/>
        <end position="22"/>
    </location>
</feature>
<evidence type="ECO:0000313" key="2">
    <source>
        <dbReference type="EMBL" id="PHQ51470.1"/>
    </source>
</evidence>
<dbReference type="Proteomes" id="UP000222531">
    <property type="component" value="Unassembled WGS sequence"/>
</dbReference>
<dbReference type="EMBL" id="NHZO01000145">
    <property type="protein sequence ID" value="PHQ51470.1"/>
    <property type="molecule type" value="Genomic_DNA"/>
</dbReference>
<dbReference type="AlphaFoldDB" id="A0A2G1XJT8"/>
<organism evidence="2 3">
    <name type="scientific">Streptomyces cinnamoneus</name>
    <name type="common">Streptoverticillium cinnamoneum</name>
    <dbReference type="NCBI Taxonomy" id="53446"/>
    <lineage>
        <taxon>Bacteria</taxon>
        <taxon>Bacillati</taxon>
        <taxon>Actinomycetota</taxon>
        <taxon>Actinomycetes</taxon>
        <taxon>Kitasatosporales</taxon>
        <taxon>Streptomycetaceae</taxon>
        <taxon>Streptomyces</taxon>
        <taxon>Streptomyces cinnamoneus group</taxon>
    </lineage>
</organism>
<gene>
    <name evidence="2" type="ORF">BLA24_13215</name>
</gene>
<protein>
    <submittedName>
        <fullName evidence="2">Uncharacterized protein</fullName>
    </submittedName>
</protein>
<name>A0A2G1XJT8_STRCJ</name>
<evidence type="ECO:0000256" key="1">
    <source>
        <dbReference type="SAM" id="MobiDB-lite"/>
    </source>
</evidence>
<feature type="region of interest" description="Disordered" evidence="1">
    <location>
        <begin position="38"/>
        <end position="61"/>
    </location>
</feature>
<proteinExistence type="predicted"/>
<keyword evidence="3" id="KW-1185">Reference proteome</keyword>
<sequence length="61" mass="6415">MTVVLGENDSLSGRGTGPPQDLVVRGGMSAAAEEVALATARRTAPRPVPMLRASRVRDRVD</sequence>
<comment type="caution">
    <text evidence="2">The sequence shown here is derived from an EMBL/GenBank/DDBJ whole genome shotgun (WGS) entry which is preliminary data.</text>
</comment>
<reference evidence="2 3" key="1">
    <citation type="journal article" date="2017" name="Biochemistry">
        <title>Identification of the Biosynthetic Pathway for the Antibiotic Bicyclomycin.</title>
        <authorList>
            <person name="Patteson J."/>
            <person name="Cai W."/>
            <person name="Johnson R.A."/>
            <person name="Santa Maria K."/>
            <person name="Li B."/>
        </authorList>
    </citation>
    <scope>NUCLEOTIDE SEQUENCE [LARGE SCALE GENOMIC DNA]</scope>
    <source>
        <strain evidence="2 3">ATCC 21532</strain>
    </source>
</reference>